<feature type="domain" description="DNA2/NAM7 helicase helicase" evidence="1">
    <location>
        <begin position="114"/>
        <end position="216"/>
    </location>
</feature>
<reference evidence="2" key="1">
    <citation type="submission" date="2023-06" db="EMBL/GenBank/DDBJ databases">
        <authorList>
            <person name="Delattre M."/>
        </authorList>
    </citation>
    <scope>NUCLEOTIDE SEQUENCE</scope>
    <source>
        <strain evidence="2">AF72</strain>
    </source>
</reference>
<dbReference type="SUPFAM" id="SSF52540">
    <property type="entry name" value="P-loop containing nucleoside triphosphate hydrolases"/>
    <property type="match status" value="1"/>
</dbReference>
<name>A0AA36D2N1_9BILA</name>
<dbReference type="InterPro" id="IPR041677">
    <property type="entry name" value="DNA2/NAM7_AAA_11"/>
</dbReference>
<dbReference type="Proteomes" id="UP001177023">
    <property type="component" value="Unassembled WGS sequence"/>
</dbReference>
<sequence>MRLSIGDQLELYGKIIDGCLSDHKGIVTKAPVDATDYVVIHLEHGYTPGESEKQWRCFVLFDDSTYKRTTAALEQFRDSDSLNPEIQALFLGNTTTTQVTELPHNFFTTASTSLNDSQLQAIQLAATHRLSLIQGPPGTGKTTTSAQLVQKLRLLFGQMVMVCAPSNTAVDTLAARIAATGLTVIRFVSKRRDPDTDPFRHLRYEEKIKNHRNLRPGTRSMNRVLPNGASSSLRDLRSDRRRLCDMRRRRLAGCQGPTLQIRLIDEATQGTEPELLIPMMRGIERLILVGDHRQLGPVVLC</sequence>
<protein>
    <recommendedName>
        <fullName evidence="1">DNA2/NAM7 helicase helicase domain-containing protein</fullName>
    </recommendedName>
</protein>
<evidence type="ECO:0000259" key="1">
    <source>
        <dbReference type="Pfam" id="PF13086"/>
    </source>
</evidence>
<dbReference type="Gene3D" id="3.40.50.300">
    <property type="entry name" value="P-loop containing nucleotide triphosphate hydrolases"/>
    <property type="match status" value="1"/>
</dbReference>
<organism evidence="2 3">
    <name type="scientific">Mesorhabditis spiculigera</name>
    <dbReference type="NCBI Taxonomy" id="96644"/>
    <lineage>
        <taxon>Eukaryota</taxon>
        <taxon>Metazoa</taxon>
        <taxon>Ecdysozoa</taxon>
        <taxon>Nematoda</taxon>
        <taxon>Chromadorea</taxon>
        <taxon>Rhabditida</taxon>
        <taxon>Rhabditina</taxon>
        <taxon>Rhabditomorpha</taxon>
        <taxon>Rhabditoidea</taxon>
        <taxon>Rhabditidae</taxon>
        <taxon>Mesorhabditinae</taxon>
        <taxon>Mesorhabditis</taxon>
    </lineage>
</organism>
<gene>
    <name evidence="2" type="ORF">MSPICULIGERA_LOCUS18131</name>
</gene>
<feature type="non-terminal residue" evidence="2">
    <location>
        <position position="301"/>
    </location>
</feature>
<dbReference type="InterPro" id="IPR027417">
    <property type="entry name" value="P-loop_NTPase"/>
</dbReference>
<dbReference type="PANTHER" id="PTHR10887">
    <property type="entry name" value="DNA2/NAM7 HELICASE FAMILY"/>
    <property type="match status" value="1"/>
</dbReference>
<dbReference type="PANTHER" id="PTHR10887:SF495">
    <property type="entry name" value="HELICASE SENATAXIN ISOFORM X1-RELATED"/>
    <property type="match status" value="1"/>
</dbReference>
<dbReference type="AlphaFoldDB" id="A0AA36D2N1"/>
<dbReference type="EMBL" id="CATQJA010002657">
    <property type="protein sequence ID" value="CAJ0579928.1"/>
    <property type="molecule type" value="Genomic_DNA"/>
</dbReference>
<dbReference type="GO" id="GO:0004386">
    <property type="term" value="F:helicase activity"/>
    <property type="evidence" value="ECO:0007669"/>
    <property type="project" value="InterPro"/>
</dbReference>
<accession>A0AA36D2N1</accession>
<proteinExistence type="predicted"/>
<dbReference type="Pfam" id="PF13086">
    <property type="entry name" value="AAA_11"/>
    <property type="match status" value="2"/>
</dbReference>
<evidence type="ECO:0000313" key="2">
    <source>
        <dbReference type="EMBL" id="CAJ0579928.1"/>
    </source>
</evidence>
<evidence type="ECO:0000313" key="3">
    <source>
        <dbReference type="Proteomes" id="UP001177023"/>
    </source>
</evidence>
<keyword evidence="3" id="KW-1185">Reference proteome</keyword>
<feature type="domain" description="DNA2/NAM7 helicase helicase" evidence="1">
    <location>
        <begin position="249"/>
        <end position="300"/>
    </location>
</feature>
<dbReference type="InterPro" id="IPR045055">
    <property type="entry name" value="DNA2/NAM7-like"/>
</dbReference>
<comment type="caution">
    <text evidence="2">The sequence shown here is derived from an EMBL/GenBank/DDBJ whole genome shotgun (WGS) entry which is preliminary data.</text>
</comment>